<keyword evidence="4" id="KW-1185">Reference proteome</keyword>
<feature type="coiled-coil region" evidence="1">
    <location>
        <begin position="316"/>
        <end position="354"/>
    </location>
</feature>
<dbReference type="AlphaFoldDB" id="X6NL36"/>
<proteinExistence type="predicted"/>
<comment type="caution">
    <text evidence="3">The sequence shown here is derived from an EMBL/GenBank/DDBJ whole genome shotgun (WGS) entry which is preliminary data.</text>
</comment>
<keyword evidence="3" id="KW-0547">Nucleotide-binding</keyword>
<organism evidence="3 4">
    <name type="scientific">Reticulomyxa filosa</name>
    <dbReference type="NCBI Taxonomy" id="46433"/>
    <lineage>
        <taxon>Eukaryota</taxon>
        <taxon>Sar</taxon>
        <taxon>Rhizaria</taxon>
        <taxon>Retaria</taxon>
        <taxon>Foraminifera</taxon>
        <taxon>Monothalamids</taxon>
        <taxon>Reticulomyxidae</taxon>
        <taxon>Reticulomyxa</taxon>
    </lineage>
</organism>
<feature type="region of interest" description="Disordered" evidence="2">
    <location>
        <begin position="401"/>
        <end position="425"/>
    </location>
</feature>
<protein>
    <submittedName>
        <fullName evidence="3">ATP-binding protein</fullName>
    </submittedName>
</protein>
<sequence length="425" mass="49436">MLSLASKLLSSYTSLILPKLKSKIYNLQPFCRIKTNYLVLFLSLHEAKQESLLQDVATRIINVPYEDLYENFNIEKKSGLSKIFRDQQGLPEMNPHQALSTLQLLDQHQVRALTQNSTNVSNPSSNDLNFGYSLMSAKMHQIKDNKKFRLTLNTNFSIKPLKSFIDNSLKEQQDYVGLLQSIIEIQLKMQKIEESMRQNNLEFSNEQTILLNQISALETVHKEYVNVIKSNTTYEKELNNAQIHSIQALQQTELDKKTNLIKQISLFFLYALKIIKIIVFQNLQNINKQKLEERNNQRMVDEESVNHAIEEIRLKCESGSTEINNLMEKIQSYNQKIEKAAVSEKKKIEEKKEHNDCQKQKAIQQVLQSLIHRYKLLFCSVFILTDIVIENRFQAKKEVKKAISKKKTKGKTKKKVTKKKKNSVK</sequence>
<dbReference type="Proteomes" id="UP000023152">
    <property type="component" value="Unassembled WGS sequence"/>
</dbReference>
<evidence type="ECO:0000256" key="1">
    <source>
        <dbReference type="SAM" id="Coils"/>
    </source>
</evidence>
<dbReference type="EMBL" id="ASPP01007734">
    <property type="protein sequence ID" value="ETO26633.1"/>
    <property type="molecule type" value="Genomic_DNA"/>
</dbReference>
<dbReference type="GO" id="GO:0005524">
    <property type="term" value="F:ATP binding"/>
    <property type="evidence" value="ECO:0007669"/>
    <property type="project" value="UniProtKB-KW"/>
</dbReference>
<keyword evidence="3" id="KW-0067">ATP-binding</keyword>
<evidence type="ECO:0000313" key="3">
    <source>
        <dbReference type="EMBL" id="ETO26633.1"/>
    </source>
</evidence>
<evidence type="ECO:0000256" key="2">
    <source>
        <dbReference type="SAM" id="MobiDB-lite"/>
    </source>
</evidence>
<accession>X6NL36</accession>
<reference evidence="3 4" key="1">
    <citation type="journal article" date="2013" name="Curr. Biol.">
        <title>The Genome of the Foraminiferan Reticulomyxa filosa.</title>
        <authorList>
            <person name="Glockner G."/>
            <person name="Hulsmann N."/>
            <person name="Schleicher M."/>
            <person name="Noegel A.A."/>
            <person name="Eichinger L."/>
            <person name="Gallinger C."/>
            <person name="Pawlowski J."/>
            <person name="Sierra R."/>
            <person name="Euteneuer U."/>
            <person name="Pillet L."/>
            <person name="Moustafa A."/>
            <person name="Platzer M."/>
            <person name="Groth M."/>
            <person name="Szafranski K."/>
            <person name="Schliwa M."/>
        </authorList>
    </citation>
    <scope>NUCLEOTIDE SEQUENCE [LARGE SCALE GENOMIC DNA]</scope>
</reference>
<gene>
    <name evidence="3" type="ORF">RFI_10501</name>
</gene>
<feature type="compositionally biased region" description="Basic residues" evidence="2">
    <location>
        <begin position="402"/>
        <end position="425"/>
    </location>
</feature>
<name>X6NL36_RETFI</name>
<keyword evidence="1" id="KW-0175">Coiled coil</keyword>
<evidence type="ECO:0000313" key="4">
    <source>
        <dbReference type="Proteomes" id="UP000023152"/>
    </source>
</evidence>